<dbReference type="PROSITE" id="PS51186">
    <property type="entry name" value="GNAT"/>
    <property type="match status" value="1"/>
</dbReference>
<comment type="caution">
    <text evidence="4">The sequence shown here is derived from an EMBL/GenBank/DDBJ whole genome shotgun (WGS) entry which is preliminary data.</text>
</comment>
<evidence type="ECO:0000313" key="4">
    <source>
        <dbReference type="EMBL" id="PWK95260.1"/>
    </source>
</evidence>
<keyword evidence="1 4" id="KW-0808">Transferase</keyword>
<dbReference type="Gene3D" id="3.40.630.30">
    <property type="match status" value="1"/>
</dbReference>
<dbReference type="InterPro" id="IPR016181">
    <property type="entry name" value="Acyl_CoA_acyltransferase"/>
</dbReference>
<dbReference type="AlphaFoldDB" id="A0A2V2BEC2"/>
<accession>A0A2V2BEC2</accession>
<sequence length="205" mass="22781">MAIIIIIIRVCKVFLRIISLTPNVNSLMFKGFIAPPTRKTAMSPVTIRHAIPTDAPALTRLYSQPETQAATLHLPYPSPTLWEQKLSHPRAGVHMLVACLDEQVVGQLTLEAMTAARRRHCATLGMGVDPAFHRRGIGKALMAAMIDLCDNWLQITRIELSVFTDNDKAIALYHAFGFRIEGTAQGYAMRDGAMIDTHYMARLKV</sequence>
<reference evidence="4 5" key="1">
    <citation type="submission" date="2018-05" db="EMBL/GenBank/DDBJ databases">
        <title>Genomic Encyclopedia of Type Strains, Phase IV (KMG-V): Genome sequencing to study the core and pangenomes of soil and plant-associated prokaryotes.</title>
        <authorList>
            <person name="Whitman W."/>
        </authorList>
    </citation>
    <scope>NUCLEOTIDE SEQUENCE [LARGE SCALE GENOMIC DNA]</scope>
    <source>
        <strain evidence="4 5">PNA 200-10</strain>
    </source>
</reference>
<protein>
    <submittedName>
        <fullName evidence="4">Putative acetyltransferase</fullName>
    </submittedName>
</protein>
<dbReference type="GO" id="GO:0016747">
    <property type="term" value="F:acyltransferase activity, transferring groups other than amino-acyl groups"/>
    <property type="evidence" value="ECO:0007669"/>
    <property type="project" value="InterPro"/>
</dbReference>
<evidence type="ECO:0000256" key="2">
    <source>
        <dbReference type="ARBA" id="ARBA00023315"/>
    </source>
</evidence>
<feature type="domain" description="N-acetyltransferase" evidence="3">
    <location>
        <begin position="45"/>
        <end position="201"/>
    </location>
</feature>
<dbReference type="CDD" id="cd04301">
    <property type="entry name" value="NAT_SF"/>
    <property type="match status" value="1"/>
</dbReference>
<dbReference type="SUPFAM" id="SSF55729">
    <property type="entry name" value="Acyl-CoA N-acyltransferases (Nat)"/>
    <property type="match status" value="1"/>
</dbReference>
<keyword evidence="2" id="KW-0012">Acyltransferase</keyword>
<name>A0A2V2BEC2_9GAMM</name>
<dbReference type="Pfam" id="PF00583">
    <property type="entry name" value="Acetyltransf_1"/>
    <property type="match status" value="1"/>
</dbReference>
<organism evidence="4 5">
    <name type="scientific">Pantoea allii</name>
    <dbReference type="NCBI Taxonomy" id="574096"/>
    <lineage>
        <taxon>Bacteria</taxon>
        <taxon>Pseudomonadati</taxon>
        <taxon>Pseudomonadota</taxon>
        <taxon>Gammaproteobacteria</taxon>
        <taxon>Enterobacterales</taxon>
        <taxon>Erwiniaceae</taxon>
        <taxon>Pantoea</taxon>
    </lineage>
</organism>
<evidence type="ECO:0000313" key="5">
    <source>
        <dbReference type="Proteomes" id="UP000245981"/>
    </source>
</evidence>
<proteinExistence type="predicted"/>
<gene>
    <name evidence="4" type="ORF">C7431_10887</name>
</gene>
<dbReference type="InterPro" id="IPR050832">
    <property type="entry name" value="Bact_Acetyltransf"/>
</dbReference>
<dbReference type="InterPro" id="IPR000182">
    <property type="entry name" value="GNAT_dom"/>
</dbReference>
<dbReference type="PANTHER" id="PTHR43877">
    <property type="entry name" value="AMINOALKYLPHOSPHONATE N-ACETYLTRANSFERASE-RELATED-RELATED"/>
    <property type="match status" value="1"/>
</dbReference>
<dbReference type="STRING" id="574096.HA38_16300"/>
<dbReference type="Proteomes" id="UP000245981">
    <property type="component" value="Unassembled WGS sequence"/>
</dbReference>
<evidence type="ECO:0000256" key="1">
    <source>
        <dbReference type="ARBA" id="ARBA00022679"/>
    </source>
</evidence>
<dbReference type="EMBL" id="QGHF01000008">
    <property type="protein sequence ID" value="PWK95260.1"/>
    <property type="molecule type" value="Genomic_DNA"/>
</dbReference>
<evidence type="ECO:0000259" key="3">
    <source>
        <dbReference type="PROSITE" id="PS51186"/>
    </source>
</evidence>